<gene>
    <name evidence="2" type="primary">LOC102709130</name>
</gene>
<protein>
    <recommendedName>
        <fullName evidence="1">DUF1618 domain-containing protein</fullName>
    </recommendedName>
</protein>
<organism evidence="2">
    <name type="scientific">Oryza brachyantha</name>
    <name type="common">malo sina</name>
    <dbReference type="NCBI Taxonomy" id="4533"/>
    <lineage>
        <taxon>Eukaryota</taxon>
        <taxon>Viridiplantae</taxon>
        <taxon>Streptophyta</taxon>
        <taxon>Embryophyta</taxon>
        <taxon>Tracheophyta</taxon>
        <taxon>Spermatophyta</taxon>
        <taxon>Magnoliopsida</taxon>
        <taxon>Liliopsida</taxon>
        <taxon>Poales</taxon>
        <taxon>Poaceae</taxon>
        <taxon>BOP clade</taxon>
        <taxon>Oryzoideae</taxon>
        <taxon>Oryzeae</taxon>
        <taxon>Oryzinae</taxon>
        <taxon>Oryza</taxon>
    </lineage>
</organism>
<dbReference type="OMA" id="LRIAPDC"/>
<dbReference type="eggNOG" id="ENOG502R1VC">
    <property type="taxonomic scope" value="Eukaryota"/>
</dbReference>
<dbReference type="Proteomes" id="UP000006038">
    <property type="component" value="Chromosome 1"/>
</dbReference>
<proteinExistence type="predicted"/>
<evidence type="ECO:0000313" key="3">
    <source>
        <dbReference type="Proteomes" id="UP000006038"/>
    </source>
</evidence>
<dbReference type="PANTHER" id="PTHR33086:SF6">
    <property type="entry name" value="OS01G0245532 PROTEIN"/>
    <property type="match status" value="1"/>
</dbReference>
<dbReference type="Pfam" id="PF07762">
    <property type="entry name" value="DUF1618"/>
    <property type="match status" value="1"/>
</dbReference>
<name>J3KY73_ORYBR</name>
<dbReference type="EnsemblPlants" id="OB01G19290.1">
    <property type="protein sequence ID" value="OB01G19290.1"/>
    <property type="gene ID" value="OB01G19290"/>
</dbReference>
<dbReference type="HOGENOM" id="CLU_028076_0_0_1"/>
<dbReference type="GeneID" id="102709130"/>
<dbReference type="KEGG" id="obr:102709130"/>
<keyword evidence="3" id="KW-1185">Reference proteome</keyword>
<evidence type="ECO:0000313" key="2">
    <source>
        <dbReference type="EnsemblPlants" id="OB01G19290.1"/>
    </source>
</evidence>
<reference evidence="2" key="1">
    <citation type="journal article" date="2013" name="Nat. Commun.">
        <title>Whole-genome sequencing of Oryza brachyantha reveals mechanisms underlying Oryza genome evolution.</title>
        <authorList>
            <person name="Chen J."/>
            <person name="Huang Q."/>
            <person name="Gao D."/>
            <person name="Wang J."/>
            <person name="Lang Y."/>
            <person name="Liu T."/>
            <person name="Li B."/>
            <person name="Bai Z."/>
            <person name="Luis Goicoechea J."/>
            <person name="Liang C."/>
            <person name="Chen C."/>
            <person name="Zhang W."/>
            <person name="Sun S."/>
            <person name="Liao Y."/>
            <person name="Zhang X."/>
            <person name="Yang L."/>
            <person name="Song C."/>
            <person name="Wang M."/>
            <person name="Shi J."/>
            <person name="Liu G."/>
            <person name="Liu J."/>
            <person name="Zhou H."/>
            <person name="Zhou W."/>
            <person name="Yu Q."/>
            <person name="An N."/>
            <person name="Chen Y."/>
            <person name="Cai Q."/>
            <person name="Wang B."/>
            <person name="Liu B."/>
            <person name="Min J."/>
            <person name="Huang Y."/>
            <person name="Wu H."/>
            <person name="Li Z."/>
            <person name="Zhang Y."/>
            <person name="Yin Y."/>
            <person name="Song W."/>
            <person name="Jiang J."/>
            <person name="Jackson S.A."/>
            <person name="Wing R.A."/>
            <person name="Wang J."/>
            <person name="Chen M."/>
        </authorList>
    </citation>
    <scope>NUCLEOTIDE SEQUENCE [LARGE SCALE GENOMIC DNA]</scope>
    <source>
        <strain evidence="2">cv. IRGC 101232</strain>
    </source>
</reference>
<dbReference type="OrthoDB" id="581861at2759"/>
<evidence type="ECO:0000259" key="1">
    <source>
        <dbReference type="Pfam" id="PF07762"/>
    </source>
</evidence>
<accession>J3KY73</accession>
<dbReference type="RefSeq" id="XP_006645703.1">
    <property type="nucleotide sequence ID" value="XM_006645640.3"/>
</dbReference>
<dbReference type="STRING" id="4533.J3KY73"/>
<dbReference type="AlphaFoldDB" id="J3KY73"/>
<reference evidence="2" key="2">
    <citation type="submission" date="2013-04" db="UniProtKB">
        <authorList>
            <consortium name="EnsemblPlants"/>
        </authorList>
    </citation>
    <scope>IDENTIFICATION</scope>
</reference>
<dbReference type="InterPro" id="IPR011676">
    <property type="entry name" value="DUF1618"/>
</dbReference>
<dbReference type="Gramene" id="OB01G19290.1">
    <property type="protein sequence ID" value="OB01G19290.1"/>
    <property type="gene ID" value="OB01G19290"/>
</dbReference>
<feature type="domain" description="DUF1618" evidence="1">
    <location>
        <begin position="220"/>
        <end position="340"/>
    </location>
</feature>
<dbReference type="PANTHER" id="PTHR33086">
    <property type="entry name" value="OS05G0468200 PROTEIN-RELATED"/>
    <property type="match status" value="1"/>
</dbReference>
<sequence>MAELEMARLQEEKAAEEVRRAAAQAPWVILVCVPHVVHEEGDFPPGRELRLSLADPPLASRLTVPLRIAPDCKTAENYPYLAAAGPHGRLLLYATQGPDPEPPALDAFYSRPLGVHHGFDKAYFVLDAYTRRAYRLPDPDDDNYYDTTLAILHPGNVGLLSYSTCYYVAELQPAPAAGTATLLLYSSLHDMWDDKDLIYPLGDRPWGSNGVVTYQGMLWWVDLSYGLLSCDVVYGLPPLLHFVPLPEGCELPAGTPDLEKIRCVGVGAARLRYVQIEKRDGDHVVTMWTLIDEQVGTWHLDCEASFKAIWDDEGYKETKLPREVPTVALIHPAHTGDVVYFFLHSRLFAVDLQTCRVLEWRFFAMLQPPMAYHSSQFVRAWWTPPTLYWDSGMFSHVAMLVRNLGY</sequence>